<evidence type="ECO:0000313" key="5">
    <source>
        <dbReference type="Proteomes" id="UP000326041"/>
    </source>
</evidence>
<dbReference type="InterPro" id="IPR006442">
    <property type="entry name" value="Antitoxin_Phd/YefM"/>
</dbReference>
<gene>
    <name evidence="4" type="ORF">CP972_23050</name>
</gene>
<evidence type="ECO:0000313" key="4">
    <source>
        <dbReference type="EMBL" id="QEV08122.1"/>
    </source>
</evidence>
<dbReference type="Proteomes" id="UP000326041">
    <property type="component" value="Chromosome"/>
</dbReference>
<feature type="compositionally biased region" description="Basic and acidic residues" evidence="3">
    <location>
        <begin position="88"/>
        <end position="98"/>
    </location>
</feature>
<comment type="similarity">
    <text evidence="1 2">Belongs to the phD/YefM antitoxin family.</text>
</comment>
<dbReference type="SUPFAM" id="SSF143120">
    <property type="entry name" value="YefM-like"/>
    <property type="match status" value="1"/>
</dbReference>
<dbReference type="Pfam" id="PF02604">
    <property type="entry name" value="PhdYeFM_antitox"/>
    <property type="match status" value="1"/>
</dbReference>
<proteinExistence type="inferred from homology"/>
<dbReference type="Gene3D" id="3.40.1620.10">
    <property type="entry name" value="YefM-like domain"/>
    <property type="match status" value="1"/>
</dbReference>
<dbReference type="EMBL" id="CP023697">
    <property type="protein sequence ID" value="QEV08122.1"/>
    <property type="molecule type" value="Genomic_DNA"/>
</dbReference>
<reference evidence="4 5" key="1">
    <citation type="submission" date="2017-09" db="EMBL/GenBank/DDBJ databases">
        <authorList>
            <person name="Lee N."/>
            <person name="Cho B.-K."/>
        </authorList>
    </citation>
    <scope>NUCLEOTIDE SEQUENCE [LARGE SCALE GENOMIC DNA]</scope>
    <source>
        <strain evidence="4 5">ATCC 13879</strain>
    </source>
</reference>
<sequence>MTQPLPVESFRDVRAHAAEAVERADRDDVPTVITRRGKQAAAVVSIEVPPKSREREEHEVNRVIDERLAGAVSAQVRRGGRRGGRMCGDVRGERGPRP</sequence>
<evidence type="ECO:0000256" key="3">
    <source>
        <dbReference type="SAM" id="MobiDB-lite"/>
    </source>
</evidence>
<dbReference type="InterPro" id="IPR036165">
    <property type="entry name" value="YefM-like_sf"/>
</dbReference>
<comment type="function">
    <text evidence="2">Antitoxin component of a type II toxin-antitoxin (TA) system.</text>
</comment>
<name>A0ABX6AZ82_9ACTN</name>
<organism evidence="4 5">
    <name type="scientific">Streptomyces prasinus</name>
    <dbReference type="NCBI Taxonomy" id="67345"/>
    <lineage>
        <taxon>Bacteria</taxon>
        <taxon>Bacillati</taxon>
        <taxon>Actinomycetota</taxon>
        <taxon>Actinomycetes</taxon>
        <taxon>Kitasatosporales</taxon>
        <taxon>Streptomycetaceae</taxon>
        <taxon>Streptomyces</taxon>
    </lineage>
</organism>
<accession>A0ABX6AZ82</accession>
<dbReference type="NCBIfam" id="TIGR01552">
    <property type="entry name" value="phd_fam"/>
    <property type="match status" value="1"/>
</dbReference>
<dbReference type="RefSeq" id="WP_079060985.1">
    <property type="nucleotide sequence ID" value="NZ_CP023697.1"/>
</dbReference>
<protein>
    <recommendedName>
        <fullName evidence="2">Antitoxin</fullName>
    </recommendedName>
</protein>
<evidence type="ECO:0000256" key="1">
    <source>
        <dbReference type="ARBA" id="ARBA00009981"/>
    </source>
</evidence>
<feature type="region of interest" description="Disordered" evidence="3">
    <location>
        <begin position="74"/>
        <end position="98"/>
    </location>
</feature>
<dbReference type="GeneID" id="95537389"/>
<keyword evidence="5" id="KW-1185">Reference proteome</keyword>
<evidence type="ECO:0000256" key="2">
    <source>
        <dbReference type="RuleBase" id="RU362080"/>
    </source>
</evidence>